<evidence type="ECO:0000313" key="2">
    <source>
        <dbReference type="EMBL" id="MSU91086.1"/>
    </source>
</evidence>
<dbReference type="AlphaFoldDB" id="A0A6L5Z3F4"/>
<evidence type="ECO:0000313" key="3">
    <source>
        <dbReference type="Proteomes" id="UP000474957"/>
    </source>
</evidence>
<name>A0A6L5Z3F4_9RHOB</name>
<protein>
    <submittedName>
        <fullName evidence="2">Uncharacterized protein</fullName>
    </submittedName>
</protein>
<proteinExistence type="predicted"/>
<organism evidence="2 3">
    <name type="scientific">Halovulum marinum</name>
    <dbReference type="NCBI Taxonomy" id="2662447"/>
    <lineage>
        <taxon>Bacteria</taxon>
        <taxon>Pseudomonadati</taxon>
        <taxon>Pseudomonadota</taxon>
        <taxon>Alphaproteobacteria</taxon>
        <taxon>Rhodobacterales</taxon>
        <taxon>Paracoccaceae</taxon>
        <taxon>Halovulum</taxon>
    </lineage>
</organism>
<keyword evidence="1" id="KW-1133">Transmembrane helix</keyword>
<feature type="transmembrane region" description="Helical" evidence="1">
    <location>
        <begin position="110"/>
        <end position="127"/>
    </location>
</feature>
<reference evidence="2 3" key="1">
    <citation type="submission" date="2019-10" db="EMBL/GenBank/DDBJ databases">
        <title>Cognatihalovulum marinum gen. nov. sp. nov., a new member of the family Rhodobacteraceae isolated from deep seawater of the Northwest Indian Ocean.</title>
        <authorList>
            <person name="Ruan C."/>
            <person name="Wang J."/>
            <person name="Zheng X."/>
            <person name="Song L."/>
            <person name="Zhu Y."/>
            <person name="Huang Y."/>
            <person name="Lu Z."/>
            <person name="Du W."/>
            <person name="Huang L."/>
            <person name="Dai X."/>
        </authorList>
    </citation>
    <scope>NUCLEOTIDE SEQUENCE [LARGE SCALE GENOMIC DNA]</scope>
    <source>
        <strain evidence="2 3">2CG4</strain>
    </source>
</reference>
<keyword evidence="3" id="KW-1185">Reference proteome</keyword>
<gene>
    <name evidence="2" type="ORF">GE300_15965</name>
</gene>
<keyword evidence="1" id="KW-0472">Membrane</keyword>
<evidence type="ECO:0000256" key="1">
    <source>
        <dbReference type="SAM" id="Phobius"/>
    </source>
</evidence>
<dbReference type="EMBL" id="WIND01000015">
    <property type="protein sequence ID" value="MSU91086.1"/>
    <property type="molecule type" value="Genomic_DNA"/>
</dbReference>
<dbReference type="Proteomes" id="UP000474957">
    <property type="component" value="Unassembled WGS sequence"/>
</dbReference>
<comment type="caution">
    <text evidence="2">The sequence shown here is derived from an EMBL/GenBank/DDBJ whole genome shotgun (WGS) entry which is preliminary data.</text>
</comment>
<sequence>MTALDRYIRLEAAGRWREAPDAAWREVLVSFGNATLVLSSFDEEPLTHWSLAATGRVAFDGGVALYAPDAGTDEVLEVRDRDMIEAIAEVSRMARVRGRAAPRMRRLRRLLLPAAVATGLAALGWAAPDALRARAYALVTAEQAEQIAGRIRAALDRPACLTPEGRRSLRRLTGRAAPGVRVEVMAWDAPPAAILPDGSVLLSRRLVERAPAAEVVAGWLALAAAGGRDASALRGWTRDLGVTEAMAFLTSGRIGPGDVAEMARQTAGQTAPPAPAAVAAAVAALAGRGIDPRPFLDDLRRRFPDLAVPAPPVPEGLTPALPRDADWVALQNICES</sequence>
<dbReference type="RefSeq" id="WP_154447887.1">
    <property type="nucleotide sequence ID" value="NZ_WIND01000015.1"/>
</dbReference>
<accession>A0A6L5Z3F4</accession>
<keyword evidence="1" id="KW-0812">Transmembrane</keyword>